<evidence type="ECO:0000313" key="1">
    <source>
        <dbReference type="EMBL" id="CAG5106514.1"/>
    </source>
</evidence>
<evidence type="ECO:0000313" key="2">
    <source>
        <dbReference type="Proteomes" id="UP001158576"/>
    </source>
</evidence>
<dbReference type="EMBL" id="OU015566">
    <property type="protein sequence ID" value="CAG5106514.1"/>
    <property type="molecule type" value="Genomic_DNA"/>
</dbReference>
<reference evidence="1 2" key="1">
    <citation type="submission" date="2021-04" db="EMBL/GenBank/DDBJ databases">
        <authorList>
            <person name="Bliznina A."/>
        </authorList>
    </citation>
    <scope>NUCLEOTIDE SEQUENCE [LARGE SCALE GENOMIC DNA]</scope>
</reference>
<proteinExistence type="predicted"/>
<keyword evidence="2" id="KW-1185">Reference proteome</keyword>
<name>A0ABN7SSG6_OIKDI</name>
<dbReference type="Proteomes" id="UP001158576">
    <property type="component" value="Chromosome 1"/>
</dbReference>
<accession>A0ABN7SSG6</accession>
<protein>
    <submittedName>
        <fullName evidence="1">Oidioi.mRNA.OKI2018_I69.chr1.g2878.t1.cds</fullName>
    </submittedName>
</protein>
<organism evidence="1 2">
    <name type="scientific">Oikopleura dioica</name>
    <name type="common">Tunicate</name>
    <dbReference type="NCBI Taxonomy" id="34765"/>
    <lineage>
        <taxon>Eukaryota</taxon>
        <taxon>Metazoa</taxon>
        <taxon>Chordata</taxon>
        <taxon>Tunicata</taxon>
        <taxon>Appendicularia</taxon>
        <taxon>Copelata</taxon>
        <taxon>Oikopleuridae</taxon>
        <taxon>Oikopleura</taxon>
    </lineage>
</organism>
<gene>
    <name evidence="1" type="ORF">OKIOD_LOCUS11643</name>
</gene>
<sequence length="176" mass="20567">MRINAVWQMIGISTVIGENKQELSKLTDANFFCKNWLEEDLSCRQSKKKHFIYRVSKIFNDLSWRVSTGRCANRRSKKIRKRRESSSGKGKYFIKDYDPMQAVIRSAVLDHVTRIRQMAKAKATAYKTVSKRKTCIISAASALEDETVASCSRFHHLRRRVDGLFRRVDFLRRRCA</sequence>